<evidence type="ECO:0000313" key="1">
    <source>
        <dbReference type="EMBL" id="ABM21074.1"/>
    </source>
</evidence>
<proteinExistence type="predicted"/>
<organism evidence="1 2">
    <name type="scientific">Marinobacter nauticus (strain ATCC 700491 / DSM 11845 / VT8)</name>
    <name type="common">Marinobacter aquaeolei</name>
    <dbReference type="NCBI Taxonomy" id="351348"/>
    <lineage>
        <taxon>Bacteria</taxon>
        <taxon>Pseudomonadati</taxon>
        <taxon>Pseudomonadota</taxon>
        <taxon>Gammaproteobacteria</taxon>
        <taxon>Pseudomonadales</taxon>
        <taxon>Marinobacteraceae</taxon>
        <taxon>Marinobacter</taxon>
    </lineage>
</organism>
<dbReference type="Proteomes" id="UP000000998">
    <property type="component" value="Plasmid pMAQU01"/>
</dbReference>
<accession>A1U7V5</accession>
<dbReference type="HOGENOM" id="CLU_2451092_0_0_6"/>
<dbReference type="OrthoDB" id="7062601at2"/>
<keyword evidence="1" id="KW-0614">Plasmid</keyword>
<protein>
    <submittedName>
        <fullName evidence="1">Uncharacterized protein</fullName>
    </submittedName>
</protein>
<evidence type="ECO:0000313" key="2">
    <source>
        <dbReference type="Proteomes" id="UP000000998"/>
    </source>
</evidence>
<dbReference type="EMBL" id="CP000515">
    <property type="protein sequence ID" value="ABM21074.1"/>
    <property type="molecule type" value="Genomic_DNA"/>
</dbReference>
<gene>
    <name evidence="1" type="ordered locus">Maqu_4223</name>
</gene>
<dbReference type="AlphaFoldDB" id="A1U7V5"/>
<dbReference type="RefSeq" id="WP_011783279.1">
    <property type="nucleotide sequence ID" value="NC_008738.1"/>
</dbReference>
<name>A1U7V5_MARN8</name>
<sequence>MSTQQGRKVYTPDETEKHEMAGRMYEAVDLQLAIENGHLNSVEEILARLKLNADRLSKVLKLDTWVSSEDRLCLDLVETIQSAEKQSTR</sequence>
<dbReference type="KEGG" id="maq:Maqu_4223"/>
<geneLocation type="plasmid" evidence="1 2">
    <name>pMAQU01</name>
</geneLocation>
<reference evidence="2" key="1">
    <citation type="journal article" date="2011" name="Appl. Environ. Microbiol.">
        <title>Genomic potential of Marinobacter aquaeolei, a biogeochemical 'opportunitroph'.</title>
        <authorList>
            <person name="Singer E."/>
            <person name="Webb E.A."/>
            <person name="Nelson W.C."/>
            <person name="Heidelberg J.F."/>
            <person name="Ivanova N."/>
            <person name="Pati A."/>
            <person name="Edwards K.J."/>
        </authorList>
    </citation>
    <scope>NUCLEOTIDE SEQUENCE [LARGE SCALE GENOMIC DNA]</scope>
    <source>
        <strain evidence="2">ATCC 700491 / DSM 11845 / VT8</strain>
    </source>
</reference>